<organism evidence="2">
    <name type="scientific">uncultured Pseudonocardia sp</name>
    <dbReference type="NCBI Taxonomy" id="211455"/>
    <lineage>
        <taxon>Bacteria</taxon>
        <taxon>Bacillati</taxon>
        <taxon>Actinomycetota</taxon>
        <taxon>Actinomycetes</taxon>
        <taxon>Pseudonocardiales</taxon>
        <taxon>Pseudonocardiaceae</taxon>
        <taxon>Pseudonocardia</taxon>
        <taxon>environmental samples</taxon>
    </lineage>
</organism>
<dbReference type="InterPro" id="IPR013096">
    <property type="entry name" value="Cupin_2"/>
</dbReference>
<accession>A0A6J4QD34</accession>
<dbReference type="EMBL" id="CADCUS010000541">
    <property type="protein sequence ID" value="CAA9440333.1"/>
    <property type="molecule type" value="Genomic_DNA"/>
</dbReference>
<feature type="domain" description="Cupin type-2" evidence="1">
    <location>
        <begin position="49"/>
        <end position="117"/>
    </location>
</feature>
<dbReference type="InterPro" id="IPR011051">
    <property type="entry name" value="RmlC_Cupin_sf"/>
</dbReference>
<dbReference type="Pfam" id="PF07883">
    <property type="entry name" value="Cupin_2"/>
    <property type="match status" value="1"/>
</dbReference>
<evidence type="ECO:0000259" key="1">
    <source>
        <dbReference type="Pfam" id="PF07883"/>
    </source>
</evidence>
<dbReference type="AlphaFoldDB" id="A0A6J4QD34"/>
<name>A0A6J4QD34_9PSEU</name>
<evidence type="ECO:0000313" key="2">
    <source>
        <dbReference type="EMBL" id="CAA9440333.1"/>
    </source>
</evidence>
<dbReference type="SUPFAM" id="SSF51182">
    <property type="entry name" value="RmlC-like cupins"/>
    <property type="match status" value="1"/>
</dbReference>
<reference evidence="2" key="1">
    <citation type="submission" date="2020-02" db="EMBL/GenBank/DDBJ databases">
        <authorList>
            <person name="Meier V. D."/>
        </authorList>
    </citation>
    <scope>NUCLEOTIDE SEQUENCE</scope>
    <source>
        <strain evidence="2">AVDCRST_MAG66</strain>
    </source>
</reference>
<proteinExistence type="predicted"/>
<sequence>MRSRWSSPSPRPSPAAPLPGVPQLLGVGLIGYPVDLRTPGPAVFSVRELVIPPGGTTGWHTHPGTETSVVTGGTLTVQIRGGCEPVRSAPGDALFVADAVPHVQRNEGTTPVEMVVTHPLAPGAPDRFDAPPSCPS</sequence>
<protein>
    <recommendedName>
        <fullName evidence="1">Cupin type-2 domain-containing protein</fullName>
    </recommendedName>
</protein>
<dbReference type="InterPro" id="IPR014710">
    <property type="entry name" value="RmlC-like_jellyroll"/>
</dbReference>
<gene>
    <name evidence="2" type="ORF">AVDCRST_MAG66-3924</name>
</gene>
<dbReference type="Gene3D" id="2.60.120.10">
    <property type="entry name" value="Jelly Rolls"/>
    <property type="match status" value="1"/>
</dbReference>